<evidence type="ECO:0000313" key="5">
    <source>
        <dbReference type="EMBL" id="EER09879.1"/>
    </source>
</evidence>
<organism evidence="6">
    <name type="scientific">Perkinsus marinus (strain ATCC 50983 / TXsc)</name>
    <dbReference type="NCBI Taxonomy" id="423536"/>
    <lineage>
        <taxon>Eukaryota</taxon>
        <taxon>Sar</taxon>
        <taxon>Alveolata</taxon>
        <taxon>Perkinsozoa</taxon>
        <taxon>Perkinsea</taxon>
        <taxon>Perkinsida</taxon>
        <taxon>Perkinsidae</taxon>
        <taxon>Perkinsus</taxon>
    </lineage>
</organism>
<dbReference type="GO" id="GO:0005509">
    <property type="term" value="F:calcium ion binding"/>
    <property type="evidence" value="ECO:0007669"/>
    <property type="project" value="InterPro"/>
</dbReference>
<feature type="domain" description="EF-hand" evidence="4">
    <location>
        <begin position="39"/>
        <end position="74"/>
    </location>
</feature>
<dbReference type="AlphaFoldDB" id="C5L021"/>
<dbReference type="Proteomes" id="UP000007800">
    <property type="component" value="Unassembled WGS sequence"/>
</dbReference>
<feature type="compositionally biased region" description="Polar residues" evidence="3">
    <location>
        <begin position="118"/>
        <end position="129"/>
    </location>
</feature>
<name>C5L021_PERM5</name>
<feature type="domain" description="EF-hand" evidence="4">
    <location>
        <begin position="208"/>
        <end position="243"/>
    </location>
</feature>
<protein>
    <submittedName>
        <fullName evidence="5">Calmodulin, putative</fullName>
    </submittedName>
</protein>
<evidence type="ECO:0000256" key="3">
    <source>
        <dbReference type="SAM" id="MobiDB-lite"/>
    </source>
</evidence>
<proteinExistence type="predicted"/>
<dbReference type="InterPro" id="IPR011992">
    <property type="entry name" value="EF-hand-dom_pair"/>
</dbReference>
<dbReference type="RefSeq" id="XP_002778084.1">
    <property type="nucleotide sequence ID" value="XM_002778038.1"/>
</dbReference>
<reference evidence="5 6" key="1">
    <citation type="submission" date="2008-07" db="EMBL/GenBank/DDBJ databases">
        <authorList>
            <person name="El-Sayed N."/>
            <person name="Caler E."/>
            <person name="Inman J."/>
            <person name="Amedeo P."/>
            <person name="Hass B."/>
            <person name="Wortman J."/>
        </authorList>
    </citation>
    <scope>NUCLEOTIDE SEQUENCE [LARGE SCALE GENOMIC DNA]</scope>
    <source>
        <strain evidence="6">ATCC 50983 / TXsc</strain>
    </source>
</reference>
<feature type="region of interest" description="Disordered" evidence="3">
    <location>
        <begin position="87"/>
        <end position="154"/>
    </location>
</feature>
<dbReference type="InParanoid" id="C5L021"/>
<sequence>MTGSPCKREKGGTERYPRSVEASSLRRMALLGRFELREEHKTELKEAFDVFDNEGTGTIDIKDLRVALRALGSEPGKEEMKRLVGKYTRGVGPRKGSAGEEMVTEDEQSPWQQEEGDSSASSTVGQQQYEVEDEEGSSKDGQEEGDGGPVREHGTLDFCEFLEIMLEKMTENCSRAEVEQAYHMVKGESGKVSREDLKAAAAELGEHIGEEELDEMMKEADTDGDGLISEEEFIGIVLNPDSASM</sequence>
<gene>
    <name evidence="5" type="ORF">Pmar_PMAR018523</name>
</gene>
<keyword evidence="1" id="KW-0677">Repeat</keyword>
<dbReference type="OrthoDB" id="5976022at2759"/>
<accession>C5L021</accession>
<evidence type="ECO:0000256" key="2">
    <source>
        <dbReference type="ARBA" id="ARBA00022837"/>
    </source>
</evidence>
<dbReference type="Pfam" id="PF13833">
    <property type="entry name" value="EF-hand_8"/>
    <property type="match status" value="1"/>
</dbReference>
<keyword evidence="6" id="KW-1185">Reference proteome</keyword>
<dbReference type="InterPro" id="IPR018247">
    <property type="entry name" value="EF_Hand_1_Ca_BS"/>
</dbReference>
<feature type="region of interest" description="Disordered" evidence="3">
    <location>
        <begin position="1"/>
        <end position="21"/>
    </location>
</feature>
<dbReference type="InterPro" id="IPR002048">
    <property type="entry name" value="EF_hand_dom"/>
</dbReference>
<dbReference type="GeneID" id="9052818"/>
<dbReference type="PANTHER" id="PTHR23050">
    <property type="entry name" value="CALCIUM BINDING PROTEIN"/>
    <property type="match status" value="1"/>
</dbReference>
<dbReference type="InterPro" id="IPR050145">
    <property type="entry name" value="Centrin_CML-like"/>
</dbReference>
<evidence type="ECO:0000256" key="1">
    <source>
        <dbReference type="ARBA" id="ARBA00022737"/>
    </source>
</evidence>
<dbReference type="Gene3D" id="1.10.238.10">
    <property type="entry name" value="EF-hand"/>
    <property type="match status" value="2"/>
</dbReference>
<dbReference type="PROSITE" id="PS00018">
    <property type="entry name" value="EF_HAND_1"/>
    <property type="match status" value="1"/>
</dbReference>
<keyword evidence="2" id="KW-0106">Calcium</keyword>
<dbReference type="SMART" id="SM00054">
    <property type="entry name" value="EFh"/>
    <property type="match status" value="2"/>
</dbReference>
<evidence type="ECO:0000259" key="4">
    <source>
        <dbReference type="PROSITE" id="PS50222"/>
    </source>
</evidence>
<dbReference type="PROSITE" id="PS50222">
    <property type="entry name" value="EF_HAND_2"/>
    <property type="match status" value="2"/>
</dbReference>
<dbReference type="SUPFAM" id="SSF47473">
    <property type="entry name" value="EF-hand"/>
    <property type="match status" value="1"/>
</dbReference>
<dbReference type="Pfam" id="PF13405">
    <property type="entry name" value="EF-hand_6"/>
    <property type="match status" value="1"/>
</dbReference>
<dbReference type="FunFam" id="1.10.238.10:FF:000003">
    <property type="entry name" value="Calmodulin A"/>
    <property type="match status" value="1"/>
</dbReference>
<dbReference type="CDD" id="cd00051">
    <property type="entry name" value="EFh"/>
    <property type="match status" value="1"/>
</dbReference>
<dbReference type="EMBL" id="GG677981">
    <property type="protein sequence ID" value="EER09879.1"/>
    <property type="molecule type" value="Genomic_DNA"/>
</dbReference>
<evidence type="ECO:0000313" key="6">
    <source>
        <dbReference type="Proteomes" id="UP000007800"/>
    </source>
</evidence>
<feature type="compositionally biased region" description="Basic and acidic residues" evidence="3">
    <location>
        <begin position="1"/>
        <end position="18"/>
    </location>
</feature>